<proteinExistence type="predicted"/>
<protein>
    <submittedName>
        <fullName evidence="4">RNA-binding KH domain-containing protein</fullName>
    </submittedName>
</protein>
<dbReference type="PROSITE" id="PS50084">
    <property type="entry name" value="KH_TYPE_1"/>
    <property type="match status" value="1"/>
</dbReference>
<evidence type="ECO:0000313" key="5">
    <source>
        <dbReference type="Proteomes" id="UP000585474"/>
    </source>
</evidence>
<feature type="region of interest" description="Disordered" evidence="2">
    <location>
        <begin position="120"/>
        <end position="150"/>
    </location>
</feature>
<accession>A0A7J0FRV5</accession>
<name>A0A7J0FRV5_9ERIC</name>
<dbReference type="SUPFAM" id="SSF54791">
    <property type="entry name" value="Eukaryotic type KH-domain (KH-domain type I)"/>
    <property type="match status" value="1"/>
</dbReference>
<reference evidence="4 5" key="1">
    <citation type="submission" date="2019-07" db="EMBL/GenBank/DDBJ databases">
        <title>De Novo Assembly of kiwifruit Actinidia rufa.</title>
        <authorList>
            <person name="Sugita-Konishi S."/>
            <person name="Sato K."/>
            <person name="Mori E."/>
            <person name="Abe Y."/>
            <person name="Kisaki G."/>
            <person name="Hamano K."/>
            <person name="Suezawa K."/>
            <person name="Otani M."/>
            <person name="Fukuda T."/>
            <person name="Manabe T."/>
            <person name="Gomi K."/>
            <person name="Tabuchi M."/>
            <person name="Akimitsu K."/>
            <person name="Kataoka I."/>
        </authorList>
    </citation>
    <scope>NUCLEOTIDE SEQUENCE [LARGE SCALE GENOMIC DNA]</scope>
    <source>
        <strain evidence="5">cv. Fuchu</strain>
    </source>
</reference>
<evidence type="ECO:0000256" key="2">
    <source>
        <dbReference type="SAM" id="MobiDB-lite"/>
    </source>
</evidence>
<evidence type="ECO:0000313" key="4">
    <source>
        <dbReference type="EMBL" id="GFZ01415.1"/>
    </source>
</evidence>
<organism evidence="4 5">
    <name type="scientific">Actinidia rufa</name>
    <dbReference type="NCBI Taxonomy" id="165716"/>
    <lineage>
        <taxon>Eukaryota</taxon>
        <taxon>Viridiplantae</taxon>
        <taxon>Streptophyta</taxon>
        <taxon>Embryophyta</taxon>
        <taxon>Tracheophyta</taxon>
        <taxon>Spermatophyta</taxon>
        <taxon>Magnoliopsida</taxon>
        <taxon>eudicotyledons</taxon>
        <taxon>Gunneridae</taxon>
        <taxon>Pentapetalae</taxon>
        <taxon>asterids</taxon>
        <taxon>Ericales</taxon>
        <taxon>Actinidiaceae</taxon>
        <taxon>Actinidia</taxon>
    </lineage>
</organism>
<dbReference type="InterPro" id="IPR036612">
    <property type="entry name" value="KH_dom_type_1_sf"/>
</dbReference>
<comment type="caution">
    <text evidence="4">The sequence shown here is derived from an EMBL/GenBank/DDBJ whole genome shotgun (WGS) entry which is preliminary data.</text>
</comment>
<evidence type="ECO:0000256" key="1">
    <source>
        <dbReference type="PROSITE-ProRule" id="PRU00117"/>
    </source>
</evidence>
<evidence type="ECO:0000259" key="3">
    <source>
        <dbReference type="Pfam" id="PF00013"/>
    </source>
</evidence>
<keyword evidence="1" id="KW-0694">RNA-binding</keyword>
<keyword evidence="5" id="KW-1185">Reference proteome</keyword>
<feature type="compositionally biased region" description="Polar residues" evidence="2">
    <location>
        <begin position="135"/>
        <end position="150"/>
    </location>
</feature>
<dbReference type="EMBL" id="BJWL01000015">
    <property type="protein sequence ID" value="GFZ01415.1"/>
    <property type="molecule type" value="Genomic_DNA"/>
</dbReference>
<gene>
    <name evidence="4" type="ORF">Acr_15g0000240</name>
</gene>
<dbReference type="Gene3D" id="3.30.1370.10">
    <property type="entry name" value="K Homology domain, type 1"/>
    <property type="match status" value="1"/>
</dbReference>
<feature type="domain" description="K Homology" evidence="3">
    <location>
        <begin position="40"/>
        <end position="75"/>
    </location>
</feature>
<dbReference type="InterPro" id="IPR004088">
    <property type="entry name" value="KH_dom_type_1"/>
</dbReference>
<dbReference type="OrthoDB" id="1745297at2759"/>
<dbReference type="GO" id="GO:0003723">
    <property type="term" value="F:RNA binding"/>
    <property type="evidence" value="ECO:0007669"/>
    <property type="project" value="UniProtKB-UniRule"/>
</dbReference>
<sequence length="150" mass="15785">MVNASISPSMDGLLRVHKHIVDVDSDPANAPPGAGEVVCTRLLVAANQAGSLIGQQGGTIKTVQDASSCTIHVLGGGLQFYCCPTSNLVSEPHINPLLLPSEDVRSVSGHIAIQTQITHVRSDPINRHHLPPSTDPMSPLQTSSTTHYPS</sequence>
<dbReference type="AlphaFoldDB" id="A0A7J0FRV5"/>
<dbReference type="Proteomes" id="UP000585474">
    <property type="component" value="Unassembled WGS sequence"/>
</dbReference>
<dbReference type="Pfam" id="PF00013">
    <property type="entry name" value="KH_1"/>
    <property type="match status" value="1"/>
</dbReference>